<reference evidence="5" key="1">
    <citation type="journal article" date="2019" name="Int. J. Syst. Evol. Microbiol.">
        <title>The Global Catalogue of Microorganisms (GCM) 10K type strain sequencing project: providing services to taxonomists for standard genome sequencing and annotation.</title>
        <authorList>
            <consortium name="The Broad Institute Genomics Platform"/>
            <consortium name="The Broad Institute Genome Sequencing Center for Infectious Disease"/>
            <person name="Wu L."/>
            <person name="Ma J."/>
        </authorList>
    </citation>
    <scope>NUCLEOTIDE SEQUENCE [LARGE SCALE GENOMIC DNA]</scope>
    <source>
        <strain evidence="5">KCTC 42899</strain>
    </source>
</reference>
<comment type="caution">
    <text evidence="4">The sequence shown here is derived from an EMBL/GenBank/DDBJ whole genome shotgun (WGS) entry which is preliminary data.</text>
</comment>
<dbReference type="RefSeq" id="WP_377745114.1">
    <property type="nucleotide sequence ID" value="NZ_JBHRXJ010000010.1"/>
</dbReference>
<dbReference type="SUPFAM" id="SSF50331">
    <property type="entry name" value="MOP-like"/>
    <property type="match status" value="1"/>
</dbReference>
<proteinExistence type="predicted"/>
<dbReference type="InterPro" id="IPR004606">
    <property type="entry name" value="Mop_domain"/>
</dbReference>
<feature type="domain" description="Mop" evidence="3">
    <location>
        <begin position="2"/>
        <end position="67"/>
    </location>
</feature>
<dbReference type="Pfam" id="PF03459">
    <property type="entry name" value="TOBE"/>
    <property type="match status" value="1"/>
</dbReference>
<dbReference type="PROSITE" id="PS51866">
    <property type="entry name" value="MOP"/>
    <property type="match status" value="1"/>
</dbReference>
<dbReference type="EMBL" id="JBHRXJ010000010">
    <property type="protein sequence ID" value="MFC3529240.1"/>
    <property type="molecule type" value="Genomic_DNA"/>
</dbReference>
<dbReference type="InterPro" id="IPR005116">
    <property type="entry name" value="Transp-assoc_OB_typ1"/>
</dbReference>
<dbReference type="InterPro" id="IPR008995">
    <property type="entry name" value="Mo/tungstate-bd_C_term_dom"/>
</dbReference>
<evidence type="ECO:0000256" key="2">
    <source>
        <dbReference type="PROSITE-ProRule" id="PRU01213"/>
    </source>
</evidence>
<sequence>MKLSARNVLKGTVVEVTKGAVNAIVRIDIGGAVVSSSITISAVDELGLKVGEQAYAVIKASDVMVGRD</sequence>
<accession>A0ABV7R8Z4</accession>
<name>A0ABV7R8Z4_9RHOB</name>
<gene>
    <name evidence="4" type="ORF">ACFOMH_13750</name>
</gene>
<keyword evidence="1 2" id="KW-0500">Molybdenum</keyword>
<protein>
    <submittedName>
        <fullName evidence="4">Molybdopterin-binding protein</fullName>
    </submittedName>
</protein>
<dbReference type="Proteomes" id="UP001595721">
    <property type="component" value="Unassembled WGS sequence"/>
</dbReference>
<evidence type="ECO:0000313" key="4">
    <source>
        <dbReference type="EMBL" id="MFC3529240.1"/>
    </source>
</evidence>
<evidence type="ECO:0000259" key="3">
    <source>
        <dbReference type="PROSITE" id="PS51866"/>
    </source>
</evidence>
<dbReference type="NCBIfam" id="TIGR00638">
    <property type="entry name" value="Mop"/>
    <property type="match status" value="1"/>
</dbReference>
<dbReference type="Gene3D" id="2.40.50.100">
    <property type="match status" value="1"/>
</dbReference>
<evidence type="ECO:0000256" key="1">
    <source>
        <dbReference type="ARBA" id="ARBA00022505"/>
    </source>
</evidence>
<evidence type="ECO:0000313" key="5">
    <source>
        <dbReference type="Proteomes" id="UP001595721"/>
    </source>
</evidence>
<keyword evidence="5" id="KW-1185">Reference proteome</keyword>
<organism evidence="4 5">
    <name type="scientific">Paracoccus mangrovi</name>
    <dbReference type="NCBI Taxonomy" id="1715645"/>
    <lineage>
        <taxon>Bacteria</taxon>
        <taxon>Pseudomonadati</taxon>
        <taxon>Pseudomonadota</taxon>
        <taxon>Alphaproteobacteria</taxon>
        <taxon>Rhodobacterales</taxon>
        <taxon>Paracoccaceae</taxon>
        <taxon>Paracoccus</taxon>
    </lineage>
</organism>